<dbReference type="Proteomes" id="UP000282818">
    <property type="component" value="Unassembled WGS sequence"/>
</dbReference>
<dbReference type="InterPro" id="IPR018060">
    <property type="entry name" value="HTH_AraC"/>
</dbReference>
<dbReference type="CDD" id="cd03137">
    <property type="entry name" value="GATase1_AraC_1"/>
    <property type="match status" value="1"/>
</dbReference>
<dbReference type="SUPFAM" id="SSF46689">
    <property type="entry name" value="Homeodomain-like"/>
    <property type="match status" value="2"/>
</dbReference>
<feature type="domain" description="HTH araC/xylS-type" evidence="4">
    <location>
        <begin position="219"/>
        <end position="317"/>
    </location>
</feature>
<keyword evidence="6" id="KW-1185">Reference proteome</keyword>
<dbReference type="SUPFAM" id="SSF52317">
    <property type="entry name" value="Class I glutamine amidotransferase-like"/>
    <property type="match status" value="1"/>
</dbReference>
<dbReference type="PANTHER" id="PTHR43130">
    <property type="entry name" value="ARAC-FAMILY TRANSCRIPTIONAL REGULATOR"/>
    <property type="match status" value="1"/>
</dbReference>
<dbReference type="InterPro" id="IPR052158">
    <property type="entry name" value="INH-QAR"/>
</dbReference>
<evidence type="ECO:0000256" key="3">
    <source>
        <dbReference type="SAM" id="SignalP"/>
    </source>
</evidence>
<dbReference type="Pfam" id="PF12833">
    <property type="entry name" value="HTH_18"/>
    <property type="match status" value="1"/>
</dbReference>
<evidence type="ECO:0000256" key="2">
    <source>
        <dbReference type="ARBA" id="ARBA00023163"/>
    </source>
</evidence>
<dbReference type="SMART" id="SM00342">
    <property type="entry name" value="HTH_ARAC"/>
    <property type="match status" value="1"/>
</dbReference>
<dbReference type="Gene3D" id="1.10.10.60">
    <property type="entry name" value="Homeodomain-like"/>
    <property type="match status" value="2"/>
</dbReference>
<gene>
    <name evidence="5" type="ORF">EOE65_03865</name>
</gene>
<comment type="caution">
    <text evidence="5">The sequence shown here is derived from an EMBL/GenBank/DDBJ whole genome shotgun (WGS) entry which is preliminary data.</text>
</comment>
<evidence type="ECO:0000256" key="1">
    <source>
        <dbReference type="ARBA" id="ARBA00023015"/>
    </source>
</evidence>
<feature type="chain" id="PRO_5019252341" evidence="3">
    <location>
        <begin position="26"/>
        <end position="326"/>
    </location>
</feature>
<dbReference type="EMBL" id="SACQ01000001">
    <property type="protein sequence ID" value="RVU32801.1"/>
    <property type="molecule type" value="Genomic_DNA"/>
</dbReference>
<dbReference type="Pfam" id="PF01965">
    <property type="entry name" value="DJ-1_PfpI"/>
    <property type="match status" value="1"/>
</dbReference>
<reference evidence="5 6" key="1">
    <citation type="submission" date="2019-01" db="EMBL/GenBank/DDBJ databases">
        <authorList>
            <person name="Chen W.-M."/>
        </authorList>
    </citation>
    <scope>NUCLEOTIDE SEQUENCE [LARGE SCALE GENOMIC DNA]</scope>
    <source>
        <strain evidence="5 6">HPM-16</strain>
    </source>
</reference>
<dbReference type="InterPro" id="IPR029062">
    <property type="entry name" value="Class_I_gatase-like"/>
</dbReference>
<dbReference type="GO" id="GO:0003700">
    <property type="term" value="F:DNA-binding transcription factor activity"/>
    <property type="evidence" value="ECO:0007669"/>
    <property type="project" value="InterPro"/>
</dbReference>
<evidence type="ECO:0000313" key="5">
    <source>
        <dbReference type="EMBL" id="RVU32801.1"/>
    </source>
</evidence>
<dbReference type="InterPro" id="IPR002818">
    <property type="entry name" value="DJ-1/PfpI"/>
</dbReference>
<sequence>MQTKRRRIYLLVLPRVHLLDLAAPAQIFAHPALEDTLELHYISPTPDVCSKQGLHLARLEPLPVAVHPDDWLLLIGTSRLDRHLHEAAYQQAISWLADAGMQCGLLAGICSGTMLAGKAGLLDGKRCTTHHDLTRTLAQVAPKALVQEDCIFIADGHIWTSAGITTGLDLCLQLVAEHWGQNSALTIAREMVLYQRRSGNEPQLSFWLQHRNHTQSRIHTVQDLIMQAPGQDWKIAQLAEMVYLSERHLRRLFTEATGFSVQQYLQQARVELARQLLEQTSFSLDIVAERCGFAAERSLRRAWEQWMDGTPSSYRKAFTQADHNPH</sequence>
<evidence type="ECO:0000313" key="6">
    <source>
        <dbReference type="Proteomes" id="UP000282818"/>
    </source>
</evidence>
<dbReference type="PROSITE" id="PS01124">
    <property type="entry name" value="HTH_ARAC_FAMILY_2"/>
    <property type="match status" value="1"/>
</dbReference>
<evidence type="ECO:0000259" key="4">
    <source>
        <dbReference type="PROSITE" id="PS01124"/>
    </source>
</evidence>
<name>A0A437QE57_9GAMM</name>
<dbReference type="PANTHER" id="PTHR43130:SF3">
    <property type="entry name" value="HTH-TYPE TRANSCRIPTIONAL REGULATOR RV1931C"/>
    <property type="match status" value="1"/>
</dbReference>
<dbReference type="InterPro" id="IPR009057">
    <property type="entry name" value="Homeodomain-like_sf"/>
</dbReference>
<dbReference type="AlphaFoldDB" id="A0A437QE57"/>
<keyword evidence="3" id="KW-0732">Signal</keyword>
<organism evidence="5 6">
    <name type="scientific">Neptunomonas marina</name>
    <dbReference type="NCBI Taxonomy" id="1815562"/>
    <lineage>
        <taxon>Bacteria</taxon>
        <taxon>Pseudomonadati</taxon>
        <taxon>Pseudomonadota</taxon>
        <taxon>Gammaproteobacteria</taxon>
        <taxon>Oceanospirillales</taxon>
        <taxon>Oceanospirillaceae</taxon>
        <taxon>Neptunomonas</taxon>
    </lineage>
</organism>
<feature type="signal peptide" evidence="3">
    <location>
        <begin position="1"/>
        <end position="25"/>
    </location>
</feature>
<dbReference type="RefSeq" id="WP_127692969.1">
    <property type="nucleotide sequence ID" value="NZ_SACQ01000001.1"/>
</dbReference>
<dbReference type="Gene3D" id="3.40.50.880">
    <property type="match status" value="1"/>
</dbReference>
<accession>A0A437QE57</accession>
<keyword evidence="1" id="KW-0805">Transcription regulation</keyword>
<dbReference type="GO" id="GO:0043565">
    <property type="term" value="F:sequence-specific DNA binding"/>
    <property type="evidence" value="ECO:0007669"/>
    <property type="project" value="InterPro"/>
</dbReference>
<proteinExistence type="predicted"/>
<protein>
    <submittedName>
        <fullName evidence="5">Helix-turn-helix domain-containing protein</fullName>
    </submittedName>
</protein>
<keyword evidence="2" id="KW-0804">Transcription</keyword>